<dbReference type="Proteomes" id="UP000580250">
    <property type="component" value="Unassembled WGS sequence"/>
</dbReference>
<dbReference type="InterPro" id="IPR028211">
    <property type="entry name" value="Ntr2"/>
</dbReference>
<dbReference type="Pfam" id="PF15458">
    <property type="entry name" value="NTR2"/>
    <property type="match status" value="1"/>
</dbReference>
<name>A0A6V7VNE0_MELEN</name>
<evidence type="ECO:0000256" key="3">
    <source>
        <dbReference type="SAM" id="MobiDB-lite"/>
    </source>
</evidence>
<feature type="compositionally biased region" description="Basic and acidic residues" evidence="3">
    <location>
        <begin position="240"/>
        <end position="251"/>
    </location>
</feature>
<feature type="region of interest" description="Disordered" evidence="3">
    <location>
        <begin position="184"/>
        <end position="298"/>
    </location>
</feature>
<evidence type="ECO:0000313" key="4">
    <source>
        <dbReference type="EMBL" id="CAD2176423.1"/>
    </source>
</evidence>
<gene>
    <name evidence="4" type="ORF">MENT_LOCUS28235</name>
</gene>
<dbReference type="AlphaFoldDB" id="A0A6V7VNE0"/>
<dbReference type="GO" id="GO:0003677">
    <property type="term" value="F:DNA binding"/>
    <property type="evidence" value="ECO:0007669"/>
    <property type="project" value="InterPro"/>
</dbReference>
<feature type="compositionally biased region" description="Acidic residues" evidence="3">
    <location>
        <begin position="289"/>
        <end position="298"/>
    </location>
</feature>
<proteinExistence type="predicted"/>
<evidence type="ECO:0000313" key="5">
    <source>
        <dbReference type="Proteomes" id="UP000580250"/>
    </source>
</evidence>
<dbReference type="GO" id="GO:0071008">
    <property type="term" value="C:U2-type post-mRNA release spliceosomal complex"/>
    <property type="evidence" value="ECO:0007669"/>
    <property type="project" value="InterPro"/>
</dbReference>
<sequence>MFRKLKSKTGDNSARNIRQRIEEEGDAHIISARRTLPDDSQTVNVDNEATMQTTGPKHTGLSFNEGEGDDLVGFKLKKHGTHGHRSVVEANEKTLRKQKMLAARAERIKIAAADITIKREDGIDEEAMTKQNTKSPDETTASHSEEIFCVNSMEDVRGAFPTSFDGIPDAKAVYEARKKREILRQKGTGGNTGEFIPLDDTVRLKGSGQSGERSRLVREDENDMSDEEEGGSFYSAKKLLQTEEDARREEQANFLSLEQGSSDEDGMPIKNGNRRRKNSKKTKKAANEEVSDAENEDDELQRWEREQIMKGVSSNKVMQMRNELAATNLYYPEYSTSFEKEVGGEAEMDIEVDLEILDVQQQNVKISPTISKPDNSTIPELANGTKSKVSLEQLLNVLQQRLDERKENTNTMEFDLKRTQGQIAENTDSIHKLEHYILN</sequence>
<accession>A0A6V7VNE0</accession>
<organism evidence="4 5">
    <name type="scientific">Meloidogyne enterolobii</name>
    <name type="common">Root-knot nematode worm</name>
    <name type="synonym">Meloidogyne mayaguensis</name>
    <dbReference type="NCBI Taxonomy" id="390850"/>
    <lineage>
        <taxon>Eukaryota</taxon>
        <taxon>Metazoa</taxon>
        <taxon>Ecdysozoa</taxon>
        <taxon>Nematoda</taxon>
        <taxon>Chromadorea</taxon>
        <taxon>Rhabditida</taxon>
        <taxon>Tylenchina</taxon>
        <taxon>Tylenchomorpha</taxon>
        <taxon>Tylenchoidea</taxon>
        <taxon>Meloidogynidae</taxon>
        <taxon>Meloidogyninae</taxon>
        <taxon>Meloidogyne</taxon>
    </lineage>
</organism>
<dbReference type="EMBL" id="CAJEWN010000276">
    <property type="protein sequence ID" value="CAD2176423.1"/>
    <property type="molecule type" value="Genomic_DNA"/>
</dbReference>
<evidence type="ECO:0000256" key="2">
    <source>
        <dbReference type="ARBA" id="ARBA00023242"/>
    </source>
</evidence>
<dbReference type="GO" id="GO:0000390">
    <property type="term" value="P:spliceosomal complex disassembly"/>
    <property type="evidence" value="ECO:0007669"/>
    <property type="project" value="InterPro"/>
</dbReference>
<dbReference type="InterPro" id="IPR012890">
    <property type="entry name" value="GCFC2-like"/>
</dbReference>
<feature type="compositionally biased region" description="Basic residues" evidence="3">
    <location>
        <begin position="272"/>
        <end position="284"/>
    </location>
</feature>
<dbReference type="OrthoDB" id="429427at2759"/>
<dbReference type="PANTHER" id="PTHR12214">
    <property type="entry name" value="GC-RICH SEQUENCE DNA-BINDING FACTOR"/>
    <property type="match status" value="1"/>
</dbReference>
<evidence type="ECO:0000256" key="1">
    <source>
        <dbReference type="ARBA" id="ARBA00004123"/>
    </source>
</evidence>
<comment type="subcellular location">
    <subcellularLocation>
        <location evidence="1">Nucleus</location>
    </subcellularLocation>
</comment>
<reference evidence="4 5" key="1">
    <citation type="submission" date="2020-08" db="EMBL/GenBank/DDBJ databases">
        <authorList>
            <person name="Koutsovoulos G."/>
            <person name="Danchin GJ E."/>
        </authorList>
    </citation>
    <scope>NUCLEOTIDE SEQUENCE [LARGE SCALE GENOMIC DNA]</scope>
</reference>
<dbReference type="PANTHER" id="PTHR12214:SF0">
    <property type="entry name" value="LD29489P"/>
    <property type="match status" value="1"/>
</dbReference>
<comment type="caution">
    <text evidence="4">The sequence shown here is derived from an EMBL/GenBank/DDBJ whole genome shotgun (WGS) entry which is preliminary data.</text>
</comment>
<feature type="compositionally biased region" description="Acidic residues" evidence="3">
    <location>
        <begin position="220"/>
        <end position="230"/>
    </location>
</feature>
<keyword evidence="2" id="KW-0539">Nucleus</keyword>
<protein>
    <submittedName>
        <fullName evidence="4">Uncharacterized protein</fullName>
    </submittedName>
</protein>